<proteinExistence type="predicted"/>
<evidence type="ECO:0000313" key="1">
    <source>
        <dbReference type="EMBL" id="KAI4321100.1"/>
    </source>
</evidence>
<comment type="caution">
    <text evidence="1">The sequence shown here is derived from an EMBL/GenBank/DDBJ whole genome shotgun (WGS) entry which is preliminary data.</text>
</comment>
<gene>
    <name evidence="1" type="ORF">MLD38_034520</name>
</gene>
<evidence type="ECO:0000313" key="2">
    <source>
        <dbReference type="Proteomes" id="UP001057402"/>
    </source>
</evidence>
<accession>A0ACB9MAA9</accession>
<sequence>MVVFQWAGALMLCQEMMALAPEGVVTGIRYNGVDNLIEVRNNESNRGYCDLFWITPGSKAAFDLIRGTSLRVIVENKEQVEPSFLRTWESSLEGEFVPLNVDKRWVTSTGVHVTTKITRILFKNSGVMKQGKKFPGPSSFVNSMSVGDDDLRWLWEDANIKVHFWKLYCSSWCLCGLSLAWRSPDHGKESARQSYRQCCSKLRIFTAEKL</sequence>
<keyword evidence="2" id="KW-1185">Reference proteome</keyword>
<protein>
    <submittedName>
        <fullName evidence="1">Uncharacterized protein</fullName>
    </submittedName>
</protein>
<name>A0ACB9MAA9_9MYRT</name>
<dbReference type="Proteomes" id="UP001057402">
    <property type="component" value="Chromosome 10"/>
</dbReference>
<dbReference type="EMBL" id="CM042889">
    <property type="protein sequence ID" value="KAI4321100.1"/>
    <property type="molecule type" value="Genomic_DNA"/>
</dbReference>
<reference evidence="2" key="1">
    <citation type="journal article" date="2023" name="Front. Plant Sci.">
        <title>Chromosomal-level genome assembly of Melastoma candidum provides insights into trichome evolution.</title>
        <authorList>
            <person name="Zhong Y."/>
            <person name="Wu W."/>
            <person name="Sun C."/>
            <person name="Zou P."/>
            <person name="Liu Y."/>
            <person name="Dai S."/>
            <person name="Zhou R."/>
        </authorList>
    </citation>
    <scope>NUCLEOTIDE SEQUENCE [LARGE SCALE GENOMIC DNA]</scope>
</reference>
<organism evidence="1 2">
    <name type="scientific">Melastoma candidum</name>
    <dbReference type="NCBI Taxonomy" id="119954"/>
    <lineage>
        <taxon>Eukaryota</taxon>
        <taxon>Viridiplantae</taxon>
        <taxon>Streptophyta</taxon>
        <taxon>Embryophyta</taxon>
        <taxon>Tracheophyta</taxon>
        <taxon>Spermatophyta</taxon>
        <taxon>Magnoliopsida</taxon>
        <taxon>eudicotyledons</taxon>
        <taxon>Gunneridae</taxon>
        <taxon>Pentapetalae</taxon>
        <taxon>rosids</taxon>
        <taxon>malvids</taxon>
        <taxon>Myrtales</taxon>
        <taxon>Melastomataceae</taxon>
        <taxon>Melastomatoideae</taxon>
        <taxon>Melastomateae</taxon>
        <taxon>Melastoma</taxon>
    </lineage>
</organism>